<dbReference type="InterPro" id="IPR000014">
    <property type="entry name" value="PAS"/>
</dbReference>
<evidence type="ECO:0000259" key="22">
    <source>
        <dbReference type="PROSITE" id="PS50110"/>
    </source>
</evidence>
<feature type="modified residue" description="4-aspartylphosphate" evidence="19">
    <location>
        <position position="899"/>
    </location>
</feature>
<feature type="domain" description="PAC" evidence="23">
    <location>
        <begin position="247"/>
        <end position="298"/>
    </location>
</feature>
<evidence type="ECO:0000313" key="25">
    <source>
        <dbReference type="EMBL" id="TCS73054.1"/>
    </source>
</evidence>
<dbReference type="SMART" id="SM00388">
    <property type="entry name" value="HisKA"/>
    <property type="match status" value="1"/>
</dbReference>
<dbReference type="Proteomes" id="UP000295135">
    <property type="component" value="Unassembled WGS sequence"/>
</dbReference>
<keyword evidence="26" id="KW-1185">Reference proteome</keyword>
<feature type="domain" description="Response regulatory" evidence="22">
    <location>
        <begin position="3"/>
        <end position="120"/>
    </location>
</feature>
<dbReference type="InterPro" id="IPR011006">
    <property type="entry name" value="CheY-like_superfamily"/>
</dbReference>
<gene>
    <name evidence="25" type="ORF">EDC61_103177</name>
</gene>
<dbReference type="FunFam" id="3.30.565.10:FF:000010">
    <property type="entry name" value="Sensor histidine kinase RcsC"/>
    <property type="match status" value="1"/>
</dbReference>
<evidence type="ECO:0000256" key="16">
    <source>
        <dbReference type="ARBA" id="ARBA00068150"/>
    </source>
</evidence>
<dbReference type="SUPFAM" id="SSF55785">
    <property type="entry name" value="PYP-like sensor domain (PAS domain)"/>
    <property type="match status" value="2"/>
</dbReference>
<dbReference type="SMART" id="SM00448">
    <property type="entry name" value="REC"/>
    <property type="match status" value="2"/>
</dbReference>
<dbReference type="SMART" id="SM00091">
    <property type="entry name" value="PAS"/>
    <property type="match status" value="1"/>
</dbReference>
<dbReference type="SUPFAM" id="SSF55874">
    <property type="entry name" value="ATPase domain of HSP90 chaperone/DNA topoisomerase II/histidine kinase"/>
    <property type="match status" value="1"/>
</dbReference>
<dbReference type="PROSITE" id="PS50113">
    <property type="entry name" value="PAC"/>
    <property type="match status" value="2"/>
</dbReference>
<keyword evidence="5 19" id="KW-0597">Phosphoprotein</keyword>
<feature type="modified residue" description="4-aspartylphosphate" evidence="19">
    <location>
        <position position="52"/>
    </location>
</feature>
<dbReference type="CDD" id="cd16922">
    <property type="entry name" value="HATPase_EvgS-ArcB-TorS-like"/>
    <property type="match status" value="1"/>
</dbReference>
<evidence type="ECO:0000313" key="26">
    <source>
        <dbReference type="Proteomes" id="UP000295135"/>
    </source>
</evidence>
<evidence type="ECO:0000256" key="8">
    <source>
        <dbReference type="ARBA" id="ARBA00022741"/>
    </source>
</evidence>
<dbReference type="EC" id="2.7.13.3" evidence="3"/>
<dbReference type="InterPro" id="IPR004358">
    <property type="entry name" value="Sig_transdc_His_kin-like_C"/>
</dbReference>
<dbReference type="CDD" id="cd00088">
    <property type="entry name" value="HPT"/>
    <property type="match status" value="1"/>
</dbReference>
<dbReference type="PANTHER" id="PTHR45339:SF1">
    <property type="entry name" value="HYBRID SIGNAL TRANSDUCTION HISTIDINE KINASE J"/>
    <property type="match status" value="1"/>
</dbReference>
<keyword evidence="4" id="KW-1003">Cell membrane</keyword>
<dbReference type="Gene3D" id="1.20.120.160">
    <property type="entry name" value="HPT domain"/>
    <property type="match status" value="1"/>
</dbReference>
<evidence type="ECO:0000259" key="24">
    <source>
        <dbReference type="PROSITE" id="PS50894"/>
    </source>
</evidence>
<dbReference type="GO" id="GO:0005886">
    <property type="term" value="C:plasma membrane"/>
    <property type="evidence" value="ECO:0007669"/>
    <property type="project" value="UniProtKB-SubCell"/>
</dbReference>
<dbReference type="CDD" id="cd00130">
    <property type="entry name" value="PAS"/>
    <property type="match status" value="1"/>
</dbReference>
<accession>A0A4R3JXK2</accession>
<dbReference type="InterPro" id="IPR005467">
    <property type="entry name" value="His_kinase_dom"/>
</dbReference>
<keyword evidence="7" id="KW-0812">Transmembrane</keyword>
<dbReference type="GO" id="GO:0000155">
    <property type="term" value="F:phosphorelay sensor kinase activity"/>
    <property type="evidence" value="ECO:0007669"/>
    <property type="project" value="InterPro"/>
</dbReference>
<protein>
    <recommendedName>
        <fullName evidence="16">Sensory/regulatory protein RpfC</fullName>
        <ecNumber evidence="3">2.7.13.3</ecNumber>
    </recommendedName>
    <alternativeName>
        <fullName evidence="17">Virulence sensor protein BvgS</fullName>
    </alternativeName>
</protein>
<evidence type="ECO:0000256" key="5">
    <source>
        <dbReference type="ARBA" id="ARBA00022553"/>
    </source>
</evidence>
<dbReference type="SMART" id="SM00073">
    <property type="entry name" value="HPT"/>
    <property type="match status" value="1"/>
</dbReference>
<comment type="caution">
    <text evidence="25">The sequence shown here is derived from an EMBL/GenBank/DDBJ whole genome shotgun (WGS) entry which is preliminary data.</text>
</comment>
<dbReference type="InterPro" id="IPR008207">
    <property type="entry name" value="Sig_transdc_His_kin_Hpt_dom"/>
</dbReference>
<evidence type="ECO:0000256" key="7">
    <source>
        <dbReference type="ARBA" id="ARBA00022692"/>
    </source>
</evidence>
<comment type="subunit">
    <text evidence="15">At low DSF concentrations, interacts with RpfF.</text>
</comment>
<dbReference type="InterPro" id="IPR036890">
    <property type="entry name" value="HATPase_C_sf"/>
</dbReference>
<evidence type="ECO:0000256" key="3">
    <source>
        <dbReference type="ARBA" id="ARBA00012438"/>
    </source>
</evidence>
<evidence type="ECO:0000256" key="10">
    <source>
        <dbReference type="ARBA" id="ARBA00022840"/>
    </source>
</evidence>
<dbReference type="InterPro" id="IPR003594">
    <property type="entry name" value="HATPase_dom"/>
</dbReference>
<dbReference type="CDD" id="cd00082">
    <property type="entry name" value="HisKA"/>
    <property type="match status" value="1"/>
</dbReference>
<evidence type="ECO:0000256" key="18">
    <source>
        <dbReference type="PROSITE-ProRule" id="PRU00110"/>
    </source>
</evidence>
<dbReference type="SMART" id="SM00387">
    <property type="entry name" value="HATPase_c"/>
    <property type="match status" value="1"/>
</dbReference>
<dbReference type="Pfam" id="PF08448">
    <property type="entry name" value="PAS_4"/>
    <property type="match status" value="1"/>
</dbReference>
<dbReference type="AlphaFoldDB" id="A0A4R3JXK2"/>
<dbReference type="InterPro" id="IPR036641">
    <property type="entry name" value="HPT_dom_sf"/>
</dbReference>
<evidence type="ECO:0000256" key="9">
    <source>
        <dbReference type="ARBA" id="ARBA00022777"/>
    </source>
</evidence>
<dbReference type="InterPro" id="IPR013656">
    <property type="entry name" value="PAS_4"/>
</dbReference>
<dbReference type="OrthoDB" id="8552871at2"/>
<evidence type="ECO:0000256" key="11">
    <source>
        <dbReference type="ARBA" id="ARBA00022989"/>
    </source>
</evidence>
<feature type="modified residue" description="4-aspartylphosphate" evidence="19">
    <location>
        <position position="756"/>
    </location>
</feature>
<dbReference type="RefSeq" id="WP_126462280.1">
    <property type="nucleotide sequence ID" value="NZ_AP018721.1"/>
</dbReference>
<evidence type="ECO:0000256" key="14">
    <source>
        <dbReference type="ARBA" id="ARBA00058004"/>
    </source>
</evidence>
<dbReference type="InterPro" id="IPR036097">
    <property type="entry name" value="HisK_dim/P_sf"/>
</dbReference>
<dbReference type="Pfam" id="PF02518">
    <property type="entry name" value="HATPase_c"/>
    <property type="match status" value="1"/>
</dbReference>
<dbReference type="PROSITE" id="PS50109">
    <property type="entry name" value="HIS_KIN"/>
    <property type="match status" value="1"/>
</dbReference>
<sequence>MARILIVDDVAQNRYMLQVLFSAHGHDTETADNGAVALEKARLHPPDLIITDLLMPVMDGFELCRRWRQDPRLGSRPIVIYTSVYTEEKDIEFGLGLGARLYLKKPMAPEELIRVVDDLLQQPHDATATGPANLVTDETEFLRQHKQVLARKLESKVAELNAANAALRAEQEELRHSEARLRAITENTTVYLYEISLDGIIEYANRTYPDLLFSQVIGTRLLDWFPEHMQATIQELLDITCKTGQAQSTEYTIADPKGILHTYSASFSPVIAEGRLQRLILTAVDITERVRTERELERHRKQLQALIDERTHDLGQALKELTVFRWYADASLTGFGWTRIEDLKLAYVNDSLRKMLGVGRTDLALNTRFPDYMTAESVQFLETEALPQVLREGSWQGELTLVNTAGETLPTWHDVLLMLDKKGQPVYFAHAVTDIREQKRIADQLREARDAAESASQAKSLFLANMSHEIRTPLNAVLNLAHLCLQGKLEPKQRDYVEKIYRSGSSLLGIVNDILDYSKIEAGKLSLEQIPFSLAEVLEDLSTLLRHRAAEKNLELVFTHNEYLPLNLIGDPLRLSQILINLLSNAIKFTTSGEVRLDIDIESIADDKTIELRFSVIDNGIGMTEEQMGRLFQPFNQADVSTTRRYGGTGLGLAISKRLVELMGGNIVVYSQPGRGTTFMFNARFAIDRQAGSFRVPPNLAGQRALIVESHASTADFINRVLNKFGFSTEWARDSAEATAKLSSDPAPPYSLIVIDDSIVPPNCLTSDDTILAPLIRGTQAHVVSLIHNSDHGTACNTCSRLRYACLQMPVSLMSFQACLENLYSLKPEAMPPPVRAGTPPNLAGCRILMVEDNPLNQEILKGLIEPTGATAEVAEDGVIAVAMVANHAPDHYDVVLMDIQMPEMDGLEATSRIRDDAAYANLPILAMTAHALDEERQRSLQAGMNDHLTKPVVPEQLYAALARWCRRKPTAGPASEGSDTVVEPGPALPELPGIDVAGALARVRGKTALYLSMLKRFADGSDAEIMTITRALGQSDTEMARRAAHKLKGSAGNLGLIDVYQAASELEQALKQATGNYMDKSGILKASLDKTTSLLRERLAGRW</sequence>
<dbReference type="SUPFAM" id="SSF47384">
    <property type="entry name" value="Homodimeric domain of signal transducing histidine kinase"/>
    <property type="match status" value="1"/>
</dbReference>
<keyword evidence="11" id="KW-1133">Transmembrane helix</keyword>
<feature type="domain" description="Response regulatory" evidence="22">
    <location>
        <begin position="704"/>
        <end position="824"/>
    </location>
</feature>
<evidence type="ECO:0000256" key="1">
    <source>
        <dbReference type="ARBA" id="ARBA00000085"/>
    </source>
</evidence>
<evidence type="ECO:0000256" key="15">
    <source>
        <dbReference type="ARBA" id="ARBA00064003"/>
    </source>
</evidence>
<evidence type="ECO:0000256" key="2">
    <source>
        <dbReference type="ARBA" id="ARBA00004651"/>
    </source>
</evidence>
<feature type="domain" description="PAC" evidence="23">
    <location>
        <begin position="395"/>
        <end position="447"/>
    </location>
</feature>
<keyword evidence="13" id="KW-0472">Membrane</keyword>
<reference evidence="25 26" key="1">
    <citation type="submission" date="2019-03" db="EMBL/GenBank/DDBJ databases">
        <title>Genomic Encyclopedia of Type Strains, Phase IV (KMG-IV): sequencing the most valuable type-strain genomes for metagenomic binning, comparative biology and taxonomic classification.</title>
        <authorList>
            <person name="Goeker M."/>
        </authorList>
    </citation>
    <scope>NUCLEOTIDE SEQUENCE [LARGE SCALE GENOMIC DNA]</scope>
    <source>
        <strain evidence="25 26">DSM 103923</strain>
    </source>
</reference>
<comment type="function">
    <text evidence="14">Member of the two-component regulatory system BvgS/BvgA. Phosphorylates BvgA via a four-step phosphorelay in response to environmental signals.</text>
</comment>
<keyword evidence="20" id="KW-0175">Coiled coil</keyword>
<evidence type="ECO:0000259" key="23">
    <source>
        <dbReference type="PROSITE" id="PS50113"/>
    </source>
</evidence>
<evidence type="ECO:0000256" key="19">
    <source>
        <dbReference type="PROSITE-ProRule" id="PRU00169"/>
    </source>
</evidence>
<feature type="domain" description="HPt" evidence="24">
    <location>
        <begin position="1007"/>
        <end position="1099"/>
    </location>
</feature>
<evidence type="ECO:0000256" key="20">
    <source>
        <dbReference type="SAM" id="Coils"/>
    </source>
</evidence>
<feature type="domain" description="Histidine kinase" evidence="21">
    <location>
        <begin position="465"/>
        <end position="687"/>
    </location>
</feature>
<evidence type="ECO:0000256" key="17">
    <source>
        <dbReference type="ARBA" id="ARBA00070152"/>
    </source>
</evidence>
<keyword evidence="9" id="KW-0418">Kinase</keyword>
<dbReference type="Gene3D" id="3.30.565.10">
    <property type="entry name" value="Histidine kinase-like ATPase, C-terminal domain"/>
    <property type="match status" value="1"/>
</dbReference>
<comment type="catalytic activity">
    <reaction evidence="1">
        <text>ATP + protein L-histidine = ADP + protein N-phospho-L-histidine.</text>
        <dbReference type="EC" id="2.7.13.3"/>
    </reaction>
</comment>
<dbReference type="PROSITE" id="PS50110">
    <property type="entry name" value="RESPONSE_REGULATORY"/>
    <property type="match status" value="3"/>
</dbReference>
<evidence type="ECO:0000256" key="4">
    <source>
        <dbReference type="ARBA" id="ARBA00022475"/>
    </source>
</evidence>
<dbReference type="PANTHER" id="PTHR45339">
    <property type="entry name" value="HYBRID SIGNAL TRANSDUCTION HISTIDINE KINASE J"/>
    <property type="match status" value="1"/>
</dbReference>
<dbReference type="Pfam" id="PF13426">
    <property type="entry name" value="PAS_9"/>
    <property type="match status" value="1"/>
</dbReference>
<feature type="modified residue" description="Phosphohistidine" evidence="18">
    <location>
        <position position="1046"/>
    </location>
</feature>
<dbReference type="PRINTS" id="PR00344">
    <property type="entry name" value="BCTRLSENSOR"/>
</dbReference>
<comment type="subcellular location">
    <subcellularLocation>
        <location evidence="2">Cell membrane</location>
        <topology evidence="2">Multi-pass membrane protein</topology>
    </subcellularLocation>
</comment>
<dbReference type="Gene3D" id="3.40.50.2300">
    <property type="match status" value="3"/>
</dbReference>
<dbReference type="InterPro" id="IPR000700">
    <property type="entry name" value="PAS-assoc_C"/>
</dbReference>
<name>A0A4R3JXK2_9PROT</name>
<dbReference type="Gene3D" id="1.10.287.130">
    <property type="match status" value="1"/>
</dbReference>
<dbReference type="NCBIfam" id="TIGR00229">
    <property type="entry name" value="sensory_box"/>
    <property type="match status" value="1"/>
</dbReference>
<keyword evidence="12" id="KW-0902">Two-component regulatory system</keyword>
<feature type="domain" description="Response regulatory" evidence="22">
    <location>
        <begin position="847"/>
        <end position="966"/>
    </location>
</feature>
<keyword evidence="10" id="KW-0067">ATP-binding</keyword>
<dbReference type="Pfam" id="PF00512">
    <property type="entry name" value="HisKA"/>
    <property type="match status" value="1"/>
</dbReference>
<dbReference type="SUPFAM" id="SSF47226">
    <property type="entry name" value="Histidine-containing phosphotransfer domain, HPT domain"/>
    <property type="match status" value="1"/>
</dbReference>
<evidence type="ECO:0000256" key="6">
    <source>
        <dbReference type="ARBA" id="ARBA00022679"/>
    </source>
</evidence>
<keyword evidence="6" id="KW-0808">Transferase</keyword>
<dbReference type="Gene3D" id="3.30.450.20">
    <property type="entry name" value="PAS domain"/>
    <property type="match status" value="2"/>
</dbReference>
<dbReference type="Pfam" id="PF01627">
    <property type="entry name" value="Hpt"/>
    <property type="match status" value="1"/>
</dbReference>
<dbReference type="SUPFAM" id="SSF52172">
    <property type="entry name" value="CheY-like"/>
    <property type="match status" value="3"/>
</dbReference>
<organism evidence="25 26">
    <name type="scientific">Sulfuritortus calidifontis</name>
    <dbReference type="NCBI Taxonomy" id="1914471"/>
    <lineage>
        <taxon>Bacteria</taxon>
        <taxon>Pseudomonadati</taxon>
        <taxon>Pseudomonadota</taxon>
        <taxon>Betaproteobacteria</taxon>
        <taxon>Nitrosomonadales</taxon>
        <taxon>Thiobacillaceae</taxon>
        <taxon>Sulfuritortus</taxon>
    </lineage>
</organism>
<keyword evidence="8" id="KW-0547">Nucleotide-binding</keyword>
<feature type="coiled-coil region" evidence="20">
    <location>
        <begin position="150"/>
        <end position="187"/>
    </location>
</feature>
<dbReference type="InterPro" id="IPR035965">
    <property type="entry name" value="PAS-like_dom_sf"/>
</dbReference>
<dbReference type="PROSITE" id="PS50894">
    <property type="entry name" value="HPT"/>
    <property type="match status" value="1"/>
</dbReference>
<evidence type="ECO:0000256" key="12">
    <source>
        <dbReference type="ARBA" id="ARBA00023012"/>
    </source>
</evidence>
<dbReference type="EMBL" id="SLZY01000003">
    <property type="protein sequence ID" value="TCS73054.1"/>
    <property type="molecule type" value="Genomic_DNA"/>
</dbReference>
<dbReference type="InterPro" id="IPR001789">
    <property type="entry name" value="Sig_transdc_resp-reg_receiver"/>
</dbReference>
<dbReference type="CDD" id="cd17546">
    <property type="entry name" value="REC_hyHK_CKI1_RcsC-like"/>
    <property type="match status" value="1"/>
</dbReference>
<evidence type="ECO:0000256" key="13">
    <source>
        <dbReference type="ARBA" id="ARBA00023136"/>
    </source>
</evidence>
<dbReference type="Pfam" id="PF00072">
    <property type="entry name" value="Response_reg"/>
    <property type="match status" value="2"/>
</dbReference>
<dbReference type="GO" id="GO:0005524">
    <property type="term" value="F:ATP binding"/>
    <property type="evidence" value="ECO:0007669"/>
    <property type="project" value="UniProtKB-KW"/>
</dbReference>
<dbReference type="InterPro" id="IPR003661">
    <property type="entry name" value="HisK_dim/P_dom"/>
</dbReference>
<dbReference type="FunFam" id="1.10.287.130:FF:000002">
    <property type="entry name" value="Two-component osmosensing histidine kinase"/>
    <property type="match status" value="1"/>
</dbReference>
<evidence type="ECO:0000259" key="21">
    <source>
        <dbReference type="PROSITE" id="PS50109"/>
    </source>
</evidence>
<proteinExistence type="predicted"/>